<sequence length="261" mass="28613">MEDISSSMGRLGYICSLVLLLLMMNPPACQSQEIKHMENGSTVLSPGSISGQIKSIKWLHSADIIADWFGREKEGHRHCKDRCDINTETGSLTINSCSMTDYGNYTVKIETKTGKLDIFHLNVTDCGKHTVKKNVPGIEVKLQYKWGNTNTIIIIIVFILIIIIAVALSIGIYCCYKHRENPEHLTGRIRSRGLSWLRSVKNSMASTPSSFQRVSTSAGDPTPQEETDESQNSSSSPSEDGDQVGPAGRTGSLSCSITVSN</sequence>
<reference evidence="4 5" key="1">
    <citation type="submission" date="2018-11" db="EMBL/GenBank/DDBJ databases">
        <authorList>
            <person name="Lopez-Roques C."/>
            <person name="Donnadieu C."/>
            <person name="Bouchez O."/>
            <person name="Klopp C."/>
            <person name="Cabau C."/>
            <person name="Zahm M."/>
        </authorList>
    </citation>
    <scope>NUCLEOTIDE SEQUENCE [LARGE SCALE GENOMIC DNA]</scope>
    <source>
        <strain evidence="4">RS831</strain>
        <tissue evidence="4">Whole body</tissue>
    </source>
</reference>
<dbReference type="OrthoDB" id="8963023at2759"/>
<dbReference type="Proteomes" id="UP000283210">
    <property type="component" value="Chromosome 2"/>
</dbReference>
<keyword evidence="5" id="KW-1185">Reference proteome</keyword>
<name>A0A437DIW8_ORYJA</name>
<proteinExistence type="predicted"/>
<evidence type="ECO:0000313" key="5">
    <source>
        <dbReference type="Proteomes" id="UP000283210"/>
    </source>
</evidence>
<dbReference type="EMBL" id="CM012438">
    <property type="protein sequence ID" value="RVE75038.1"/>
    <property type="molecule type" value="Genomic_DNA"/>
</dbReference>
<reference evidence="4 5" key="2">
    <citation type="submission" date="2019-01" db="EMBL/GenBank/DDBJ databases">
        <title>A chromosome length genome reference of the Java medaka (oryzias javanicus).</title>
        <authorList>
            <person name="Herpin A."/>
            <person name="Takehana Y."/>
            <person name="Naruse K."/>
            <person name="Ansai S."/>
            <person name="Kawaguchi M."/>
        </authorList>
    </citation>
    <scope>NUCLEOTIDE SEQUENCE [LARGE SCALE GENOMIC DNA]</scope>
    <source>
        <strain evidence="4">RS831</strain>
        <tissue evidence="4">Whole body</tissue>
    </source>
</reference>
<evidence type="ECO:0000256" key="3">
    <source>
        <dbReference type="SAM" id="SignalP"/>
    </source>
</evidence>
<evidence type="ECO:0000256" key="2">
    <source>
        <dbReference type="SAM" id="Phobius"/>
    </source>
</evidence>
<evidence type="ECO:0000313" key="4">
    <source>
        <dbReference type="EMBL" id="RVE75038.1"/>
    </source>
</evidence>
<feature type="compositionally biased region" description="Polar residues" evidence="1">
    <location>
        <begin position="207"/>
        <end position="219"/>
    </location>
</feature>
<keyword evidence="2" id="KW-0472">Membrane</keyword>
<protein>
    <recommendedName>
        <fullName evidence="6">Immunoglobulin subtype domain-containing protein</fullName>
    </recommendedName>
</protein>
<feature type="chain" id="PRO_5019064108" description="Immunoglobulin subtype domain-containing protein" evidence="3">
    <location>
        <begin position="32"/>
        <end position="261"/>
    </location>
</feature>
<gene>
    <name evidence="4" type="ORF">OJAV_G00012800</name>
</gene>
<keyword evidence="3" id="KW-0732">Signal</keyword>
<evidence type="ECO:0008006" key="6">
    <source>
        <dbReference type="Google" id="ProtNLM"/>
    </source>
</evidence>
<keyword evidence="2" id="KW-0812">Transmembrane</keyword>
<feature type="compositionally biased region" description="Polar residues" evidence="1">
    <location>
        <begin position="251"/>
        <end position="261"/>
    </location>
</feature>
<accession>A0A437DIW8</accession>
<organism evidence="4 5">
    <name type="scientific">Oryzias javanicus</name>
    <name type="common">Javanese ricefish</name>
    <name type="synonym">Aplocheilus javanicus</name>
    <dbReference type="NCBI Taxonomy" id="123683"/>
    <lineage>
        <taxon>Eukaryota</taxon>
        <taxon>Metazoa</taxon>
        <taxon>Chordata</taxon>
        <taxon>Craniata</taxon>
        <taxon>Vertebrata</taxon>
        <taxon>Euteleostomi</taxon>
        <taxon>Actinopterygii</taxon>
        <taxon>Neopterygii</taxon>
        <taxon>Teleostei</taxon>
        <taxon>Neoteleostei</taxon>
        <taxon>Acanthomorphata</taxon>
        <taxon>Ovalentaria</taxon>
        <taxon>Atherinomorphae</taxon>
        <taxon>Beloniformes</taxon>
        <taxon>Adrianichthyidae</taxon>
        <taxon>Oryziinae</taxon>
        <taxon>Oryzias</taxon>
    </lineage>
</organism>
<dbReference type="SUPFAM" id="SSF48726">
    <property type="entry name" value="Immunoglobulin"/>
    <property type="match status" value="1"/>
</dbReference>
<dbReference type="Gene3D" id="2.60.40.10">
    <property type="entry name" value="Immunoglobulins"/>
    <property type="match status" value="1"/>
</dbReference>
<feature type="transmembrane region" description="Helical" evidence="2">
    <location>
        <begin position="152"/>
        <end position="176"/>
    </location>
</feature>
<feature type="signal peptide" evidence="3">
    <location>
        <begin position="1"/>
        <end position="31"/>
    </location>
</feature>
<dbReference type="PANTHER" id="PTHR21063">
    <property type="entry name" value="LFA-3"/>
    <property type="match status" value="1"/>
</dbReference>
<feature type="region of interest" description="Disordered" evidence="1">
    <location>
        <begin position="207"/>
        <end position="261"/>
    </location>
</feature>
<dbReference type="AlphaFoldDB" id="A0A437DIW8"/>
<evidence type="ECO:0000256" key="1">
    <source>
        <dbReference type="SAM" id="MobiDB-lite"/>
    </source>
</evidence>
<dbReference type="PANTHER" id="PTHR21063:SF4">
    <property type="entry name" value="CD48 ANTIGEN-RELATED"/>
    <property type="match status" value="1"/>
</dbReference>
<keyword evidence="2" id="KW-1133">Transmembrane helix</keyword>
<dbReference type="InterPro" id="IPR036179">
    <property type="entry name" value="Ig-like_dom_sf"/>
</dbReference>
<dbReference type="InterPro" id="IPR013783">
    <property type="entry name" value="Ig-like_fold"/>
</dbReference>